<dbReference type="PANTHER" id="PTHR42659">
    <property type="entry name" value="XANTHINE DEHYDROGENASE SUBUNIT C-RELATED"/>
    <property type="match status" value="1"/>
</dbReference>
<dbReference type="EMBL" id="JAIMBW010000001">
    <property type="protein sequence ID" value="MBY4892792.1"/>
    <property type="molecule type" value="Genomic_DNA"/>
</dbReference>
<dbReference type="InterPro" id="IPR036683">
    <property type="entry name" value="CO_DH_flav_C_dom_sf"/>
</dbReference>
<keyword evidence="7" id="KW-1185">Reference proteome</keyword>
<dbReference type="InterPro" id="IPR016169">
    <property type="entry name" value="FAD-bd_PCMH_sub2"/>
</dbReference>
<dbReference type="InterPro" id="IPR005107">
    <property type="entry name" value="CO_DH_flav_C"/>
</dbReference>
<feature type="domain" description="FAD-binding PCMH-type" evidence="4">
    <location>
        <begin position="1"/>
        <end position="177"/>
    </location>
</feature>
<dbReference type="Pfam" id="PF00941">
    <property type="entry name" value="FAD_binding_5"/>
    <property type="match status" value="1"/>
</dbReference>
<dbReference type="GO" id="GO:0071949">
    <property type="term" value="F:FAD binding"/>
    <property type="evidence" value="ECO:0007669"/>
    <property type="project" value="InterPro"/>
</dbReference>
<protein>
    <submittedName>
        <fullName evidence="6">Xanthine dehydrogenase family protein subunit M</fullName>
    </submittedName>
</protein>
<dbReference type="PROSITE" id="PS51387">
    <property type="entry name" value="FAD_PCMH"/>
    <property type="match status" value="1"/>
</dbReference>
<sequence>MKAADFLYERPASLGDALALLADADRDAAPLAGGQSLMPMMNFRLAAPGMLVDLSGLDALRGITLEDGALRIGAMTRYVELTGSDLVSDHAPLIAQALPHIAHAAVRNRGTIGGSVALADPAAEMPALLLALDAVITVQSEEGSKDHAANDFFLGMYETALEPGELVTAITIPPRGDRRFAFYELARRHGDYAMAGVALSCATDRTDHRVAYFSIADRALRATAVEAVLDAGGAVDDAIAALEGLPFSGDLNASDATKKHLSGIVLKRALGGL</sequence>
<dbReference type="InterPro" id="IPR051312">
    <property type="entry name" value="Diverse_Substr_Oxidored"/>
</dbReference>
<evidence type="ECO:0000256" key="2">
    <source>
        <dbReference type="ARBA" id="ARBA00022827"/>
    </source>
</evidence>
<dbReference type="Proteomes" id="UP000693972">
    <property type="component" value="Unassembled WGS sequence"/>
</dbReference>
<evidence type="ECO:0000313" key="6">
    <source>
        <dbReference type="EMBL" id="QXL89518.1"/>
    </source>
</evidence>
<evidence type="ECO:0000256" key="3">
    <source>
        <dbReference type="ARBA" id="ARBA00023002"/>
    </source>
</evidence>
<gene>
    <name evidence="5" type="ORF">KUL25_08450</name>
    <name evidence="6" type="ORF">KUL25_08455</name>
</gene>
<dbReference type="InterPro" id="IPR016167">
    <property type="entry name" value="FAD-bd_PCMH_sub1"/>
</dbReference>
<dbReference type="SMART" id="SM01092">
    <property type="entry name" value="CO_deh_flav_C"/>
    <property type="match status" value="1"/>
</dbReference>
<dbReference type="InterPro" id="IPR036318">
    <property type="entry name" value="FAD-bd_PCMH-like_sf"/>
</dbReference>
<dbReference type="Gene3D" id="3.30.465.10">
    <property type="match status" value="1"/>
</dbReference>
<dbReference type="GO" id="GO:0016491">
    <property type="term" value="F:oxidoreductase activity"/>
    <property type="evidence" value="ECO:0007669"/>
    <property type="project" value="UniProtKB-KW"/>
</dbReference>
<keyword evidence="3" id="KW-0560">Oxidoreductase</keyword>
<dbReference type="SUPFAM" id="SSF55447">
    <property type="entry name" value="CO dehydrogenase flavoprotein C-terminal domain-like"/>
    <property type="match status" value="1"/>
</dbReference>
<evidence type="ECO:0000256" key="1">
    <source>
        <dbReference type="ARBA" id="ARBA00022630"/>
    </source>
</evidence>
<dbReference type="InterPro" id="IPR016166">
    <property type="entry name" value="FAD-bd_PCMH"/>
</dbReference>
<evidence type="ECO:0000313" key="5">
    <source>
        <dbReference type="EMBL" id="MBY4892792.1"/>
    </source>
</evidence>
<dbReference type="RefSeq" id="WP_257892553.1">
    <property type="nucleotide sequence ID" value="NZ_JAIMBW010000001.1"/>
</dbReference>
<evidence type="ECO:0000313" key="7">
    <source>
        <dbReference type="Proteomes" id="UP000693972"/>
    </source>
</evidence>
<reference evidence="6 7" key="1">
    <citation type="submission" date="2021-07" db="EMBL/GenBank/DDBJ databases">
        <title>Karlodiniumbacter phycospheric gen. nov., sp. nov., a phycosphere bacterium isolated from karlodinium veneficum.</title>
        <authorList>
            <person name="Peng Y."/>
            <person name="Jiang L."/>
            <person name="Lee J."/>
        </authorList>
    </citation>
    <scope>NUCLEOTIDE SEQUENCE</scope>
    <source>
        <strain evidence="6 7">N5</strain>
    </source>
</reference>
<dbReference type="InterPro" id="IPR002346">
    <property type="entry name" value="Mopterin_DH_FAD-bd"/>
</dbReference>
<name>A0A975TY06_9RHOB</name>
<keyword evidence="1" id="KW-0285">Flavoprotein</keyword>
<dbReference type="SUPFAM" id="SSF56176">
    <property type="entry name" value="FAD-binding/transporter-associated domain-like"/>
    <property type="match status" value="1"/>
</dbReference>
<dbReference type="PANTHER" id="PTHR42659:SF2">
    <property type="entry name" value="XANTHINE DEHYDROGENASE SUBUNIT C-RELATED"/>
    <property type="match status" value="1"/>
</dbReference>
<keyword evidence="2" id="KW-0274">FAD</keyword>
<dbReference type="Gene3D" id="3.30.43.10">
    <property type="entry name" value="Uridine Diphospho-n-acetylenolpyruvylglucosamine Reductase, domain 2"/>
    <property type="match status" value="1"/>
</dbReference>
<dbReference type="FunFam" id="3.30.465.10:FF:000017">
    <property type="entry name" value="Xanthine dehydrogenase, FAD binding subunit"/>
    <property type="match status" value="1"/>
</dbReference>
<organism evidence="6">
    <name type="scientific">Gymnodinialimonas phycosphaerae</name>
    <dbReference type="NCBI Taxonomy" id="2841589"/>
    <lineage>
        <taxon>Bacteria</taxon>
        <taxon>Pseudomonadati</taxon>
        <taxon>Pseudomonadota</taxon>
        <taxon>Alphaproteobacteria</taxon>
        <taxon>Rhodobacterales</taxon>
        <taxon>Paracoccaceae</taxon>
        <taxon>Gymnodinialimonas</taxon>
    </lineage>
</organism>
<accession>A0A975TY06</accession>
<evidence type="ECO:0000259" key="4">
    <source>
        <dbReference type="PROSITE" id="PS51387"/>
    </source>
</evidence>
<dbReference type="AlphaFoldDB" id="A0A975TY06"/>
<proteinExistence type="predicted"/>
<dbReference type="EMBL" id="CP078073">
    <property type="protein sequence ID" value="QXL89518.1"/>
    <property type="molecule type" value="Genomic_DNA"/>
</dbReference>
<dbReference type="Gene3D" id="3.30.390.50">
    <property type="entry name" value="CO dehydrogenase flavoprotein, C-terminal domain"/>
    <property type="match status" value="1"/>
</dbReference>